<dbReference type="InterPro" id="IPR014776">
    <property type="entry name" value="4pyrrole_Mease_sub2"/>
</dbReference>
<dbReference type="RefSeq" id="WP_345342734.1">
    <property type="nucleotide sequence ID" value="NZ_BAABFB010000023.1"/>
</dbReference>
<dbReference type="InterPro" id="IPR000878">
    <property type="entry name" value="4pyrrol_Mease"/>
</dbReference>
<dbReference type="InterPro" id="IPR014008">
    <property type="entry name" value="Cbl_synth_MTase_CbiT"/>
</dbReference>
<keyword evidence="5" id="KW-0949">S-adenosyl-L-methionine</keyword>
<proteinExistence type="predicted"/>
<dbReference type="Gene3D" id="3.40.1010.10">
    <property type="entry name" value="Cobalt-precorrin-4 Transmethylase, Domain 1"/>
    <property type="match status" value="1"/>
</dbReference>
<keyword evidence="2" id="KW-0169">Cobalamin biosynthesis</keyword>
<comment type="caution">
    <text evidence="7">The sequence shown here is derived from an EMBL/GenBank/DDBJ whole genome shotgun (WGS) entry which is preliminary data.</text>
</comment>
<gene>
    <name evidence="7" type="ORF">GCM10023094_10830</name>
</gene>
<dbReference type="Pfam" id="PF00590">
    <property type="entry name" value="TP_methylase"/>
    <property type="match status" value="1"/>
</dbReference>
<dbReference type="InterPro" id="IPR012818">
    <property type="entry name" value="CbiE"/>
</dbReference>
<evidence type="ECO:0000256" key="4">
    <source>
        <dbReference type="ARBA" id="ARBA00022679"/>
    </source>
</evidence>
<dbReference type="SUPFAM" id="SSF53790">
    <property type="entry name" value="Tetrapyrrole methylase"/>
    <property type="match status" value="1"/>
</dbReference>
<dbReference type="Gene3D" id="3.30.950.10">
    <property type="entry name" value="Methyltransferase, Cobalt-precorrin-4 Transmethylase, Domain 2"/>
    <property type="match status" value="1"/>
</dbReference>
<evidence type="ECO:0000256" key="3">
    <source>
        <dbReference type="ARBA" id="ARBA00022603"/>
    </source>
</evidence>
<dbReference type="SUPFAM" id="SSF53335">
    <property type="entry name" value="S-adenosyl-L-methionine-dependent methyltransferases"/>
    <property type="match status" value="1"/>
</dbReference>
<dbReference type="NCBIfam" id="TIGR02469">
    <property type="entry name" value="CbiT"/>
    <property type="match status" value="1"/>
</dbReference>
<feature type="domain" description="Tetrapyrrole methylase" evidence="6">
    <location>
        <begin position="4"/>
        <end position="191"/>
    </location>
</feature>
<dbReference type="InterPro" id="IPR029063">
    <property type="entry name" value="SAM-dependent_MTases_sf"/>
</dbReference>
<keyword evidence="4" id="KW-0808">Transferase</keyword>
<dbReference type="PANTHER" id="PTHR43182:SF1">
    <property type="entry name" value="COBALT-PRECORRIN-7 C(5)-METHYLTRANSFERASE"/>
    <property type="match status" value="1"/>
</dbReference>
<reference evidence="8" key="1">
    <citation type="journal article" date="2019" name="Int. J. Syst. Evol. Microbiol.">
        <title>The Global Catalogue of Microorganisms (GCM) 10K type strain sequencing project: providing services to taxonomists for standard genome sequencing and annotation.</title>
        <authorList>
            <consortium name="The Broad Institute Genomics Platform"/>
            <consortium name="The Broad Institute Genome Sequencing Center for Infectious Disease"/>
            <person name="Wu L."/>
            <person name="Ma J."/>
        </authorList>
    </citation>
    <scope>NUCLEOTIDE SEQUENCE [LARGE SCALE GENOMIC DNA]</scope>
    <source>
        <strain evidence="8">JCM 32206</strain>
    </source>
</reference>
<keyword evidence="8" id="KW-1185">Reference proteome</keyword>
<keyword evidence="3" id="KW-0489">Methyltransferase</keyword>
<dbReference type="CDD" id="cd11644">
    <property type="entry name" value="Precorrin-6Y-MT"/>
    <property type="match status" value="1"/>
</dbReference>
<dbReference type="InterPro" id="IPR006365">
    <property type="entry name" value="Cbl_synth_CobL"/>
</dbReference>
<evidence type="ECO:0000256" key="5">
    <source>
        <dbReference type="ARBA" id="ARBA00022691"/>
    </source>
</evidence>
<organism evidence="7 8">
    <name type="scientific">Rhodococcus olei</name>
    <dbReference type="NCBI Taxonomy" id="2161675"/>
    <lineage>
        <taxon>Bacteria</taxon>
        <taxon>Bacillati</taxon>
        <taxon>Actinomycetota</taxon>
        <taxon>Actinomycetes</taxon>
        <taxon>Mycobacteriales</taxon>
        <taxon>Nocardiaceae</taxon>
        <taxon>Rhodococcus</taxon>
    </lineage>
</organism>
<dbReference type="InterPro" id="IPR035996">
    <property type="entry name" value="4pyrrol_Methylase_sf"/>
</dbReference>
<protein>
    <submittedName>
        <fullName evidence="7">Bifunctional cobalt-precorrin-7 (C(5))-methyltransferase/cobalt-precorrin-6B (C(15))-methyltransferase</fullName>
    </submittedName>
</protein>
<dbReference type="Proteomes" id="UP001501183">
    <property type="component" value="Unassembled WGS sequence"/>
</dbReference>
<dbReference type="PANTHER" id="PTHR43182">
    <property type="entry name" value="COBALT-PRECORRIN-6B C(15)-METHYLTRANSFERASE (DECARBOXYLATING)"/>
    <property type="match status" value="1"/>
</dbReference>
<dbReference type="Gene3D" id="3.40.50.150">
    <property type="entry name" value="Vaccinia Virus protein VP39"/>
    <property type="match status" value="1"/>
</dbReference>
<comment type="pathway">
    <text evidence="1">Cofactor biosynthesis; adenosylcobalamin biosynthesis.</text>
</comment>
<evidence type="ECO:0000313" key="7">
    <source>
        <dbReference type="EMBL" id="GAA4474697.1"/>
    </source>
</evidence>
<evidence type="ECO:0000259" key="6">
    <source>
        <dbReference type="Pfam" id="PF00590"/>
    </source>
</evidence>
<sequence length="410" mass="43340">MGERVTVVGIGADGWDGLSAQARRAVDDAEVLIGSPRQLDLVPESAADRIPWPSPLVPALPGLFAAQDGRRVCVLASGDPMFHGIGVTLVRVLGADRVRVIAHPSSASLACARLGWALHETPVVSLVTAPVTTLVPALADGRRLLVLSRDRHTPNGVAELLRDNGFGDTEVTVLEQLGGALESVASGTAAEWTRSPGDALNLIALHCRRSPGTVRRTRIPGLPDDTFDSDGQLTKQEVRTLTLSALAPEPGELLWDVGGGSGSIAIEWMRTDPTCRAVGFERDATRRDRIVANATRLGVPTLDVRGAAPESLAGAPTPDAVFLGGGVTAPGVFEACWAALPAGGRIVVNAVTAESESLLLRWHAEHGGRLRKFQTYRGEALGGFTAWRPHLPVAQWIATKTRSETEENPS</sequence>
<dbReference type="InterPro" id="IPR050714">
    <property type="entry name" value="Cobalamin_biosynth_MTase"/>
</dbReference>
<evidence type="ECO:0000313" key="8">
    <source>
        <dbReference type="Proteomes" id="UP001501183"/>
    </source>
</evidence>
<evidence type="ECO:0000256" key="2">
    <source>
        <dbReference type="ARBA" id="ARBA00022573"/>
    </source>
</evidence>
<dbReference type="InterPro" id="IPR014777">
    <property type="entry name" value="4pyrrole_Mease_sub1"/>
</dbReference>
<dbReference type="NCBIfam" id="TIGR02467">
    <property type="entry name" value="CbiE"/>
    <property type="match status" value="1"/>
</dbReference>
<name>A0ABP8NYD2_9NOCA</name>
<dbReference type="PIRSF" id="PIRSF036428">
    <property type="entry name" value="CobL"/>
    <property type="match status" value="1"/>
</dbReference>
<dbReference type="EMBL" id="BAABFB010000023">
    <property type="protein sequence ID" value="GAA4474697.1"/>
    <property type="molecule type" value="Genomic_DNA"/>
</dbReference>
<accession>A0ABP8NYD2</accession>
<evidence type="ECO:0000256" key="1">
    <source>
        <dbReference type="ARBA" id="ARBA00004953"/>
    </source>
</evidence>